<dbReference type="Proteomes" id="UP001108240">
    <property type="component" value="Unplaced"/>
</dbReference>
<dbReference type="AlphaFoldDB" id="A0A8C1H847"/>
<dbReference type="PANTHER" id="PTHR10511">
    <property type="entry name" value="GRANULOCYTE COLONY-STIMULATING FACTOR"/>
    <property type="match status" value="1"/>
</dbReference>
<evidence type="ECO:0000313" key="3">
    <source>
        <dbReference type="Proteomes" id="UP001108240"/>
    </source>
</evidence>
<keyword evidence="3" id="KW-1185">Reference proteome</keyword>
<keyword evidence="1" id="KW-0812">Transmembrane</keyword>
<dbReference type="InterPro" id="IPR040117">
    <property type="entry name" value="GCSF/MGF"/>
</dbReference>
<dbReference type="PANTHER" id="PTHR10511:SF2">
    <property type="entry name" value="GRANULOCYTE COLONY-STIMULATING FACTOR"/>
    <property type="match status" value="1"/>
</dbReference>
<sequence length="246" mass="27316">MMGLCYCCNLVTLRIFFLITVAIMNFQAALLVTLVGIVASAPISDKLDIMNKDTIEQAHSLINKILQDIPTTHAAWIKSKSLTLGDSKARLELEFLKKDMYIPSAPVLQLISNNFSMETCLANITKGLQLHLNLLKEISNATTLAQTDQVKDLQAEIYELLLLIEELQNQAGFDPSKQASDEESQTPEHDLAKRLTNEYLTQVAAHLTLQQLQDFSCDILRSIHSMTSSLAENPNTVQLCVNKAGL</sequence>
<dbReference type="Ensembl" id="ENSCCRT00000033429.2">
    <property type="protein sequence ID" value="ENSCCRP00000030821.2"/>
    <property type="gene ID" value="ENSCCRG00000016630.2"/>
</dbReference>
<dbReference type="GeneTree" id="ENSGT00390000017328"/>
<organism evidence="2 3">
    <name type="scientific">Cyprinus carpio carpio</name>
    <dbReference type="NCBI Taxonomy" id="630221"/>
    <lineage>
        <taxon>Eukaryota</taxon>
        <taxon>Metazoa</taxon>
        <taxon>Chordata</taxon>
        <taxon>Craniata</taxon>
        <taxon>Vertebrata</taxon>
        <taxon>Euteleostomi</taxon>
        <taxon>Actinopterygii</taxon>
        <taxon>Neopterygii</taxon>
        <taxon>Teleostei</taxon>
        <taxon>Ostariophysi</taxon>
        <taxon>Cypriniformes</taxon>
        <taxon>Cyprinidae</taxon>
        <taxon>Cyprininae</taxon>
        <taxon>Cyprinus</taxon>
    </lineage>
</organism>
<protein>
    <submittedName>
        <fullName evidence="2">Colony stimulating factor 3 (granulocyte) a</fullName>
    </submittedName>
</protein>
<dbReference type="OMA" id="DTHKSCI"/>
<keyword evidence="1" id="KW-0472">Membrane</keyword>
<dbReference type="InterPro" id="IPR009079">
    <property type="entry name" value="4_helix_cytokine-like_core"/>
</dbReference>
<reference evidence="2" key="1">
    <citation type="submission" date="2025-08" db="UniProtKB">
        <authorList>
            <consortium name="Ensembl"/>
        </authorList>
    </citation>
    <scope>IDENTIFICATION</scope>
</reference>
<name>A0A8C1H847_CYPCA</name>
<evidence type="ECO:0000256" key="1">
    <source>
        <dbReference type="SAM" id="Phobius"/>
    </source>
</evidence>
<dbReference type="GO" id="GO:0005125">
    <property type="term" value="F:cytokine activity"/>
    <property type="evidence" value="ECO:0007669"/>
    <property type="project" value="InterPro"/>
</dbReference>
<evidence type="ECO:0000313" key="2">
    <source>
        <dbReference type="Ensembl" id="ENSCCRP00000030821.2"/>
    </source>
</evidence>
<accession>A0A8C1H847</accession>
<proteinExistence type="predicted"/>
<feature type="transmembrane region" description="Helical" evidence="1">
    <location>
        <begin position="15"/>
        <end position="43"/>
    </location>
</feature>
<keyword evidence="1" id="KW-1133">Transmembrane helix</keyword>
<reference evidence="2" key="2">
    <citation type="submission" date="2025-09" db="UniProtKB">
        <authorList>
            <consortium name="Ensembl"/>
        </authorList>
    </citation>
    <scope>IDENTIFICATION</scope>
</reference>
<dbReference type="Gene3D" id="1.20.1250.10">
    <property type="match status" value="1"/>
</dbReference>
<dbReference type="GO" id="GO:0045639">
    <property type="term" value="P:positive regulation of myeloid cell differentiation"/>
    <property type="evidence" value="ECO:0007669"/>
    <property type="project" value="InterPro"/>
</dbReference>
<dbReference type="SUPFAM" id="SSF47266">
    <property type="entry name" value="4-helical cytokines"/>
    <property type="match status" value="1"/>
</dbReference>